<dbReference type="AlphaFoldDB" id="A0A8S9MWV6"/>
<feature type="compositionally biased region" description="Basic and acidic residues" evidence="1">
    <location>
        <begin position="51"/>
        <end position="82"/>
    </location>
</feature>
<organism evidence="2 3">
    <name type="scientific">Brassica cretica</name>
    <name type="common">Mustard</name>
    <dbReference type="NCBI Taxonomy" id="69181"/>
    <lineage>
        <taxon>Eukaryota</taxon>
        <taxon>Viridiplantae</taxon>
        <taxon>Streptophyta</taxon>
        <taxon>Embryophyta</taxon>
        <taxon>Tracheophyta</taxon>
        <taxon>Spermatophyta</taxon>
        <taxon>Magnoliopsida</taxon>
        <taxon>eudicotyledons</taxon>
        <taxon>Gunneridae</taxon>
        <taxon>Pentapetalae</taxon>
        <taxon>rosids</taxon>
        <taxon>malvids</taxon>
        <taxon>Brassicales</taxon>
        <taxon>Brassicaceae</taxon>
        <taxon>Brassiceae</taxon>
        <taxon>Brassica</taxon>
    </lineage>
</organism>
<dbReference type="EMBL" id="QGKX02002183">
    <property type="protein sequence ID" value="KAF3487656.1"/>
    <property type="molecule type" value="Genomic_DNA"/>
</dbReference>
<proteinExistence type="predicted"/>
<comment type="caution">
    <text evidence="2">The sequence shown here is derived from an EMBL/GenBank/DDBJ whole genome shotgun (WGS) entry which is preliminary data.</text>
</comment>
<evidence type="ECO:0000313" key="3">
    <source>
        <dbReference type="Proteomes" id="UP000712600"/>
    </source>
</evidence>
<evidence type="ECO:0000313" key="2">
    <source>
        <dbReference type="EMBL" id="KAF3487656.1"/>
    </source>
</evidence>
<protein>
    <submittedName>
        <fullName evidence="2">Uncharacterized protein</fullName>
    </submittedName>
</protein>
<evidence type="ECO:0000256" key="1">
    <source>
        <dbReference type="SAM" id="MobiDB-lite"/>
    </source>
</evidence>
<feature type="region of interest" description="Disordered" evidence="1">
    <location>
        <begin position="51"/>
        <end position="105"/>
    </location>
</feature>
<dbReference type="Proteomes" id="UP000712600">
    <property type="component" value="Unassembled WGS sequence"/>
</dbReference>
<sequence length="105" mass="11966">MKWVLALIVELESGNKQTRGVGSKLLQHQLAPHQILKELSQNPTVLTEVRTRGEDMTTTKDKIKDWSGNRFEPQRDGTKVRDVPTLNEKQGMKQRKKGGAESKER</sequence>
<accession>A0A8S9MWV6</accession>
<name>A0A8S9MWV6_BRACR</name>
<gene>
    <name evidence="2" type="ORF">F2Q69_00052312</name>
</gene>
<reference evidence="2" key="1">
    <citation type="submission" date="2019-12" db="EMBL/GenBank/DDBJ databases">
        <title>Genome sequencing and annotation of Brassica cretica.</title>
        <authorList>
            <person name="Studholme D.J."/>
            <person name="Sarris P."/>
        </authorList>
    </citation>
    <scope>NUCLEOTIDE SEQUENCE</scope>
    <source>
        <strain evidence="2">PFS-109/04</strain>
        <tissue evidence="2">Leaf</tissue>
    </source>
</reference>